<evidence type="ECO:0000313" key="3">
    <source>
        <dbReference type="Proteomes" id="UP000266389"/>
    </source>
</evidence>
<comment type="caution">
    <text evidence="2">The sequence shown here is derived from an EMBL/GenBank/DDBJ whole genome shotgun (WGS) entry which is preliminary data.</text>
</comment>
<comment type="similarity">
    <text evidence="1">Belongs to the ferrochelatase family.</text>
</comment>
<reference evidence="2 3" key="1">
    <citation type="journal article" date="2011" name="ISME J.">
        <title>Community ecology of hot spring cyanobacterial mats: predominant populations and their functional potential.</title>
        <authorList>
            <person name="Klatt C.G."/>
            <person name="Wood J.M."/>
            <person name="Rusch D.B."/>
            <person name="Bateson M.M."/>
            <person name="Hamamura N."/>
            <person name="Heidelberg J.F."/>
            <person name="Grossman A.R."/>
            <person name="Bhaya D."/>
            <person name="Cohan F.M."/>
            <person name="Kuhl M."/>
            <person name="Bryant D.A."/>
            <person name="Ward D.M."/>
        </authorList>
    </citation>
    <scope>NUCLEOTIDE SEQUENCE [LARGE SCALE GENOMIC DNA]</scope>
    <source>
        <strain evidence="2">OS</strain>
    </source>
</reference>
<protein>
    <recommendedName>
        <fullName evidence="4">Ferrochelatase</fullName>
    </recommendedName>
</protein>
<accession>A0A395LW39</accession>
<dbReference type="SUPFAM" id="SSF53800">
    <property type="entry name" value="Chelatase"/>
    <property type="match status" value="1"/>
</dbReference>
<dbReference type="PANTHER" id="PTHR11108:SF1">
    <property type="entry name" value="FERROCHELATASE, MITOCHONDRIAL"/>
    <property type="match status" value="1"/>
</dbReference>
<organism evidence="2 3">
    <name type="scientific">Candidatus Thermochlorobacter aerophilus</name>
    <dbReference type="NCBI Taxonomy" id="1868324"/>
    <lineage>
        <taxon>Bacteria</taxon>
        <taxon>Pseudomonadati</taxon>
        <taxon>Chlorobiota</taxon>
        <taxon>Chlorobiia</taxon>
        <taxon>Chlorobiales</taxon>
        <taxon>Candidatus Thermochlorobacteriaceae</taxon>
        <taxon>Candidatus Thermochlorobacter</taxon>
    </lineage>
</organism>
<sequence length="335" mass="37545">MKKFAVIISSHGEVEEPNFSAYRNQIQHIFHHASRYMQIPKLAQQVIPTVGGALMTLKYKREKYRSPHNSITRQQAKKIQAYLAQMSMAKSIHFDVMATFGTTPPYTEAQLQEAVKRYDGIIVLTMNPINNDLSCGTLCRFVQQTFPTKDLSKFSFIGGLWQDRLLAEVYRDYVCSQLRGVALQGKVGLILIMHGTVVAQKNGEPVSFRNGLKETESFYAQLSTLLKAQTACRFSDITVAYLNHAVGGKWTSPNMSEAIAHFKARGVETAVAFASGYFAESSETHHAAEHLYSAGFKHAHYIPCINDSEAFVQYLAGRVHRAAEGLLKRQEMLSK</sequence>
<dbReference type="Gene3D" id="3.40.50.1400">
    <property type="match status" value="2"/>
</dbReference>
<name>A0A395LW39_9BACT</name>
<dbReference type="EMBL" id="PHFL01000072">
    <property type="protein sequence ID" value="RFM22895.1"/>
    <property type="molecule type" value="Genomic_DNA"/>
</dbReference>
<dbReference type="AlphaFoldDB" id="A0A395LW39"/>
<proteinExistence type="inferred from homology"/>
<evidence type="ECO:0000256" key="1">
    <source>
        <dbReference type="RuleBase" id="RU004185"/>
    </source>
</evidence>
<dbReference type="Proteomes" id="UP000266389">
    <property type="component" value="Unassembled WGS sequence"/>
</dbReference>
<gene>
    <name evidence="2" type="ORF">D0433_13845</name>
</gene>
<evidence type="ECO:0008006" key="4">
    <source>
        <dbReference type="Google" id="ProtNLM"/>
    </source>
</evidence>
<dbReference type="InterPro" id="IPR001015">
    <property type="entry name" value="Ferrochelatase"/>
</dbReference>
<dbReference type="GO" id="GO:0006783">
    <property type="term" value="P:heme biosynthetic process"/>
    <property type="evidence" value="ECO:0007669"/>
    <property type="project" value="InterPro"/>
</dbReference>
<dbReference type="Pfam" id="PF00762">
    <property type="entry name" value="Ferrochelatase"/>
    <property type="match status" value="1"/>
</dbReference>
<evidence type="ECO:0000313" key="2">
    <source>
        <dbReference type="EMBL" id="RFM22895.1"/>
    </source>
</evidence>
<dbReference type="PANTHER" id="PTHR11108">
    <property type="entry name" value="FERROCHELATASE"/>
    <property type="match status" value="1"/>
</dbReference>
<dbReference type="GO" id="GO:0004325">
    <property type="term" value="F:ferrochelatase activity"/>
    <property type="evidence" value="ECO:0007669"/>
    <property type="project" value="InterPro"/>
</dbReference>